<evidence type="ECO:0000256" key="9">
    <source>
        <dbReference type="SAM" id="Coils"/>
    </source>
</evidence>
<comment type="subcellular location">
    <subcellularLocation>
        <location evidence="1">Cell outer membrane</location>
    </subcellularLocation>
</comment>
<dbReference type="Pfam" id="PF02321">
    <property type="entry name" value="OEP"/>
    <property type="match status" value="1"/>
</dbReference>
<evidence type="ECO:0000256" key="4">
    <source>
        <dbReference type="ARBA" id="ARBA00022692"/>
    </source>
</evidence>
<evidence type="ECO:0000256" key="6">
    <source>
        <dbReference type="ARBA" id="ARBA00023139"/>
    </source>
</evidence>
<evidence type="ECO:0000256" key="3">
    <source>
        <dbReference type="ARBA" id="ARBA00022452"/>
    </source>
</evidence>
<reference evidence="10 11" key="1">
    <citation type="submission" date="2016-08" db="EMBL/GenBank/DDBJ databases">
        <title>Whole genome sequence of Pseudomonas graminis strain UASWS1507, a potential biological control agent for agriculture.</title>
        <authorList>
            <person name="Crovadore J."/>
            <person name="Calmin G."/>
            <person name="Chablais R."/>
            <person name="Cochard B."/>
            <person name="Lefort F."/>
        </authorList>
    </citation>
    <scope>NUCLEOTIDE SEQUENCE [LARGE SCALE GENOMIC DNA]</scope>
    <source>
        <strain evidence="10 11">UASWS1507</strain>
    </source>
</reference>
<dbReference type="Gene3D" id="1.20.1600.10">
    <property type="entry name" value="Outer membrane efflux proteins (OEP)"/>
    <property type="match status" value="1"/>
</dbReference>
<sequence>MPALLPAHRWHASMLAMLLLCLYSLRTPAADLTFERAQQLAELTAPENLAGLAQVQSARESVVPAGALPDPKLILGVDNLPIEGQDRYSLDRDSMTMRRVGLMQEFPNSDKRDARRRFAQAAVGRTQAEQRATVLETKRQAALGWLEVFYAQQTVDLFDEMQKQIGVQLSTLPAQVVGGSSRAADLIQVRQEMLALEDRRDELARDVAIARAKLRRYIGPDADLQLSGTAPAFDLNTHPAHHSLSAHPDLQAASARVTEANAELDEAIAAKKPDWGVEFVYGNRDNRFGDMVSLQFTFDLPIFVGSRQGPRIQAKQQSVAQMEAQQEVILRNHEAELESGLAEVSQVHKALERNEATNIPLASKRVALETASYKAGTGQLSAVIEARRALIEARLRRVEQQRKLHELSSNLYFAYVEGLK</sequence>
<dbReference type="EMBL" id="MDEN01000065">
    <property type="protein sequence ID" value="OCX17409.1"/>
    <property type="molecule type" value="Genomic_DNA"/>
</dbReference>
<evidence type="ECO:0000256" key="5">
    <source>
        <dbReference type="ARBA" id="ARBA00023136"/>
    </source>
</evidence>
<dbReference type="GO" id="GO:0016020">
    <property type="term" value="C:membrane"/>
    <property type="evidence" value="ECO:0007669"/>
    <property type="project" value="UniProtKB-SubCell"/>
</dbReference>
<keyword evidence="8" id="KW-0449">Lipoprotein</keyword>
<evidence type="ECO:0000256" key="8">
    <source>
        <dbReference type="ARBA" id="ARBA00023288"/>
    </source>
</evidence>
<organism evidence="10 11">
    <name type="scientific">Pseudomonas graminis</name>
    <dbReference type="NCBI Taxonomy" id="158627"/>
    <lineage>
        <taxon>Bacteria</taxon>
        <taxon>Pseudomonadati</taxon>
        <taxon>Pseudomonadota</taxon>
        <taxon>Gammaproteobacteria</taxon>
        <taxon>Pseudomonadales</taxon>
        <taxon>Pseudomonadaceae</taxon>
        <taxon>Pseudomonas</taxon>
    </lineage>
</organism>
<keyword evidence="3" id="KW-1134">Transmembrane beta strand</keyword>
<evidence type="ECO:0000256" key="2">
    <source>
        <dbReference type="ARBA" id="ARBA00007613"/>
    </source>
</evidence>
<dbReference type="SUPFAM" id="SSF56954">
    <property type="entry name" value="Outer membrane efflux proteins (OEP)"/>
    <property type="match status" value="1"/>
</dbReference>
<dbReference type="AlphaFoldDB" id="A0A1C2DRN0"/>
<keyword evidence="5" id="KW-0472">Membrane</keyword>
<dbReference type="Proteomes" id="UP000095143">
    <property type="component" value="Unassembled WGS sequence"/>
</dbReference>
<proteinExistence type="inferred from homology"/>
<dbReference type="GO" id="GO:0015562">
    <property type="term" value="F:efflux transmembrane transporter activity"/>
    <property type="evidence" value="ECO:0007669"/>
    <property type="project" value="InterPro"/>
</dbReference>
<comment type="similarity">
    <text evidence="2">Belongs to the outer membrane factor (OMF) (TC 1.B.17) family.</text>
</comment>
<comment type="caution">
    <text evidence="10">The sequence shown here is derived from an EMBL/GenBank/DDBJ whole genome shotgun (WGS) entry which is preliminary data.</text>
</comment>
<evidence type="ECO:0000256" key="7">
    <source>
        <dbReference type="ARBA" id="ARBA00023237"/>
    </source>
</evidence>
<accession>A0A1C2DRN0</accession>
<keyword evidence="6" id="KW-0564">Palmitate</keyword>
<gene>
    <name evidence="10" type="ORF">BBI10_18045</name>
</gene>
<keyword evidence="9" id="KW-0175">Coiled coil</keyword>
<feature type="coiled-coil region" evidence="9">
    <location>
        <begin position="186"/>
        <end position="213"/>
    </location>
</feature>
<name>A0A1C2DRN0_9PSED</name>
<dbReference type="PANTHER" id="PTHR30203">
    <property type="entry name" value="OUTER MEMBRANE CATION EFFLUX PROTEIN"/>
    <property type="match status" value="1"/>
</dbReference>
<dbReference type="OrthoDB" id="5607838at2"/>
<dbReference type="InterPro" id="IPR003423">
    <property type="entry name" value="OMP_efflux"/>
</dbReference>
<keyword evidence="4" id="KW-0812">Transmembrane</keyword>
<evidence type="ECO:0000313" key="10">
    <source>
        <dbReference type="EMBL" id="OCX17409.1"/>
    </source>
</evidence>
<dbReference type="PANTHER" id="PTHR30203:SF24">
    <property type="entry name" value="BLR4935 PROTEIN"/>
    <property type="match status" value="1"/>
</dbReference>
<evidence type="ECO:0000313" key="11">
    <source>
        <dbReference type="Proteomes" id="UP000095143"/>
    </source>
</evidence>
<dbReference type="InterPro" id="IPR010131">
    <property type="entry name" value="MdtP/NodT-like"/>
</dbReference>
<keyword evidence="7" id="KW-0998">Cell outer membrane</keyword>
<protein>
    <submittedName>
        <fullName evidence="10">Transporter</fullName>
    </submittedName>
</protein>
<evidence type="ECO:0000256" key="1">
    <source>
        <dbReference type="ARBA" id="ARBA00004442"/>
    </source>
</evidence>